<dbReference type="Proteomes" id="UP000886043">
    <property type="component" value="Unassembled WGS sequence"/>
</dbReference>
<dbReference type="InterPro" id="IPR012833">
    <property type="entry name" value="NrdD"/>
</dbReference>
<sequence>MEKVKVKVVPCEIYSRVVGYFRPVQNWNAGKQQEFSERKTVRLESFREIARRACCGS</sequence>
<dbReference type="Pfam" id="PF13597">
    <property type="entry name" value="NRDD"/>
    <property type="match status" value="1"/>
</dbReference>
<dbReference type="GO" id="GO:0008998">
    <property type="term" value="F:ribonucleoside-triphosphate reductase (thioredoxin) activity"/>
    <property type="evidence" value="ECO:0007669"/>
    <property type="project" value="InterPro"/>
</dbReference>
<dbReference type="EMBL" id="DRMH01000081">
    <property type="protein sequence ID" value="HFC98079.1"/>
    <property type="molecule type" value="Genomic_DNA"/>
</dbReference>
<name>A0A7C3GHJ7_9BACT</name>
<evidence type="ECO:0000313" key="1">
    <source>
        <dbReference type="EMBL" id="HFC98079.1"/>
    </source>
</evidence>
<organism evidence="1">
    <name type="scientific">Thermosulfurimonas dismutans</name>
    <dbReference type="NCBI Taxonomy" id="999894"/>
    <lineage>
        <taxon>Bacteria</taxon>
        <taxon>Pseudomonadati</taxon>
        <taxon>Thermodesulfobacteriota</taxon>
        <taxon>Thermodesulfobacteria</taxon>
        <taxon>Thermodesulfobacteriales</taxon>
        <taxon>Thermodesulfobacteriaceae</taxon>
        <taxon>Thermosulfurimonas</taxon>
    </lineage>
</organism>
<proteinExistence type="predicted"/>
<gene>
    <name evidence="1" type="ORF">ENJ40_06430</name>
</gene>
<dbReference type="GO" id="GO:0006260">
    <property type="term" value="P:DNA replication"/>
    <property type="evidence" value="ECO:0007669"/>
    <property type="project" value="InterPro"/>
</dbReference>
<reference evidence="1" key="1">
    <citation type="journal article" date="2020" name="mSystems">
        <title>Genome- and Community-Level Interaction Insights into Carbon Utilization and Element Cycling Functions of Hydrothermarchaeota in Hydrothermal Sediment.</title>
        <authorList>
            <person name="Zhou Z."/>
            <person name="Liu Y."/>
            <person name="Xu W."/>
            <person name="Pan J."/>
            <person name="Luo Z.H."/>
            <person name="Li M."/>
        </authorList>
    </citation>
    <scope>NUCLEOTIDE SEQUENCE [LARGE SCALE GENOMIC DNA]</scope>
    <source>
        <strain evidence="1">HyVt-483</strain>
    </source>
</reference>
<accession>A0A7C3GHJ7</accession>
<comment type="caution">
    <text evidence="1">The sequence shown here is derived from an EMBL/GenBank/DDBJ whole genome shotgun (WGS) entry which is preliminary data.</text>
</comment>
<protein>
    <submittedName>
        <fullName evidence="1">Uncharacterized protein</fullName>
    </submittedName>
</protein>
<dbReference type="AlphaFoldDB" id="A0A7C3GHJ7"/>